<accession>A0A8J4DX05</accession>
<dbReference type="Gene3D" id="3.40.50.300">
    <property type="entry name" value="P-loop containing nucleotide triphosphate hydrolases"/>
    <property type="match status" value="1"/>
</dbReference>
<dbReference type="SUPFAM" id="SSF52540">
    <property type="entry name" value="P-loop containing nucleoside triphosphate hydrolases"/>
    <property type="match status" value="1"/>
</dbReference>
<feature type="region of interest" description="Disordered" evidence="1">
    <location>
        <begin position="207"/>
        <end position="250"/>
    </location>
</feature>
<organism evidence="3 4">
    <name type="scientific">Virgisporangium aurantiacum</name>
    <dbReference type="NCBI Taxonomy" id="175570"/>
    <lineage>
        <taxon>Bacteria</taxon>
        <taxon>Bacillati</taxon>
        <taxon>Actinomycetota</taxon>
        <taxon>Actinomycetes</taxon>
        <taxon>Micromonosporales</taxon>
        <taxon>Micromonosporaceae</taxon>
        <taxon>Virgisporangium</taxon>
    </lineage>
</organism>
<evidence type="ECO:0000313" key="3">
    <source>
        <dbReference type="EMBL" id="GIJ54055.1"/>
    </source>
</evidence>
<dbReference type="RefSeq" id="WP_239151403.1">
    <property type="nucleotide sequence ID" value="NZ_BOPG01000010.1"/>
</dbReference>
<reference evidence="3" key="1">
    <citation type="submission" date="2021-01" db="EMBL/GenBank/DDBJ databases">
        <title>Whole genome shotgun sequence of Virgisporangium aurantiacum NBRC 16421.</title>
        <authorList>
            <person name="Komaki H."/>
            <person name="Tamura T."/>
        </authorList>
    </citation>
    <scope>NUCLEOTIDE SEQUENCE</scope>
    <source>
        <strain evidence="3">NBRC 16421</strain>
    </source>
</reference>
<dbReference type="InterPro" id="IPR057574">
    <property type="entry name" value="nSTAND_NTPase5_dom"/>
</dbReference>
<dbReference type="Pfam" id="PF25199">
    <property type="entry name" value="nSTAND_NTPase5"/>
    <property type="match status" value="1"/>
</dbReference>
<sequence length="250" mass="26871">MVRDARSHLPFAAVEAKILRPVHREGLIARARLLEALAATPERISLILVTAPAGYGKSTALSQWAAEDSREFAWVTLDEADGDPVRLAGHVALALHRIQPLDPAVFRALAVGDGSRHLTALGHLLTSIRNGNRRGVLVLDDVHELRNVTAMNFIRALAAGLPAGFQLAVGSRMMLGFGRLRSEDRSVEFGVEYLAFTKDEARAVLAHAGWTPRTTPSTRSSGAPRGGRPASISPPGPSAPRRIPLSRRNG</sequence>
<dbReference type="InterPro" id="IPR027417">
    <property type="entry name" value="P-loop_NTPase"/>
</dbReference>
<dbReference type="GO" id="GO:0016887">
    <property type="term" value="F:ATP hydrolysis activity"/>
    <property type="evidence" value="ECO:0007669"/>
    <property type="project" value="InterPro"/>
</dbReference>
<gene>
    <name evidence="3" type="ORF">Vau01_015710</name>
</gene>
<evidence type="ECO:0000313" key="4">
    <source>
        <dbReference type="Proteomes" id="UP000612585"/>
    </source>
</evidence>
<feature type="domain" description="Novel STAND NTPase 5" evidence="2">
    <location>
        <begin position="33"/>
        <end position="139"/>
    </location>
</feature>
<protein>
    <recommendedName>
        <fullName evidence="2">Novel STAND NTPase 5 domain-containing protein</fullName>
    </recommendedName>
</protein>
<comment type="caution">
    <text evidence="3">The sequence shown here is derived from an EMBL/GenBank/DDBJ whole genome shotgun (WGS) entry which is preliminary data.</text>
</comment>
<name>A0A8J4DX05_9ACTN</name>
<keyword evidence="4" id="KW-1185">Reference proteome</keyword>
<dbReference type="Proteomes" id="UP000612585">
    <property type="component" value="Unassembled WGS sequence"/>
</dbReference>
<dbReference type="AlphaFoldDB" id="A0A8J4DX05"/>
<proteinExistence type="predicted"/>
<evidence type="ECO:0000259" key="2">
    <source>
        <dbReference type="Pfam" id="PF25199"/>
    </source>
</evidence>
<feature type="compositionally biased region" description="Low complexity" evidence="1">
    <location>
        <begin position="211"/>
        <end position="231"/>
    </location>
</feature>
<dbReference type="EMBL" id="BOPG01000010">
    <property type="protein sequence ID" value="GIJ54055.1"/>
    <property type="molecule type" value="Genomic_DNA"/>
</dbReference>
<evidence type="ECO:0000256" key="1">
    <source>
        <dbReference type="SAM" id="MobiDB-lite"/>
    </source>
</evidence>